<dbReference type="Gene3D" id="3.90.320.10">
    <property type="match status" value="1"/>
</dbReference>
<dbReference type="Proteomes" id="UP000239089">
    <property type="component" value="Unassembled WGS sequence"/>
</dbReference>
<evidence type="ECO:0000313" key="3">
    <source>
        <dbReference type="Proteomes" id="UP000239089"/>
    </source>
</evidence>
<reference evidence="2 3" key="1">
    <citation type="journal article" date="2018" name="Arch. Microbiol.">
        <title>New insights into the metabolic potential of the phototrophic purple bacterium Rhodopila globiformis DSM 161(T) from its draft genome sequence and evidence for a vanadium-dependent nitrogenase.</title>
        <authorList>
            <person name="Imhoff J.F."/>
            <person name="Rahn T."/>
            <person name="Kunzel S."/>
            <person name="Neulinger S.C."/>
        </authorList>
    </citation>
    <scope>NUCLEOTIDE SEQUENCE [LARGE SCALE GENOMIC DNA]</scope>
    <source>
        <strain evidence="2 3">DSM 16996</strain>
    </source>
</reference>
<keyword evidence="3" id="KW-1185">Reference proteome</keyword>
<evidence type="ECO:0000313" key="2">
    <source>
        <dbReference type="EMBL" id="PPQ26114.1"/>
    </source>
</evidence>
<feature type="domain" description="PD-(D/E)XK endonuclease-like" evidence="1">
    <location>
        <begin position="748"/>
        <end position="986"/>
    </location>
</feature>
<gene>
    <name evidence="2" type="ORF">CCR94_23140</name>
</gene>
<accession>A0A2S6MUS8</accession>
<dbReference type="OrthoDB" id="9780606at2"/>
<comment type="caution">
    <text evidence="2">The sequence shown here is derived from an EMBL/GenBank/DDBJ whole genome shotgun (WGS) entry which is preliminary data.</text>
</comment>
<dbReference type="Pfam" id="PF12705">
    <property type="entry name" value="PDDEXK_1"/>
    <property type="match status" value="1"/>
</dbReference>
<dbReference type="InterPro" id="IPR027417">
    <property type="entry name" value="P-loop_NTPase"/>
</dbReference>
<dbReference type="InterPro" id="IPR011604">
    <property type="entry name" value="PDDEXK-like_dom_sf"/>
</dbReference>
<dbReference type="SUPFAM" id="SSF52540">
    <property type="entry name" value="P-loop containing nucleoside triphosphate hydrolases"/>
    <property type="match status" value="1"/>
</dbReference>
<dbReference type="EMBL" id="NHSJ01000137">
    <property type="protein sequence ID" value="PPQ26114.1"/>
    <property type="molecule type" value="Genomic_DNA"/>
</dbReference>
<evidence type="ECO:0000259" key="1">
    <source>
        <dbReference type="Pfam" id="PF12705"/>
    </source>
</evidence>
<name>A0A2S6MUS8_9HYPH</name>
<dbReference type="NCBIfam" id="TIGR02786">
    <property type="entry name" value="addB_alphas"/>
    <property type="match status" value="1"/>
</dbReference>
<dbReference type="RefSeq" id="WP_104510653.1">
    <property type="nucleotide sequence ID" value="NZ_JACIGC010000002.1"/>
</dbReference>
<dbReference type="InterPro" id="IPR014153">
    <property type="entry name" value="Ds_break_AddB"/>
</dbReference>
<organism evidence="2 3">
    <name type="scientific">Rhodoblastus sphagnicola</name>
    <dbReference type="NCBI Taxonomy" id="333368"/>
    <lineage>
        <taxon>Bacteria</taxon>
        <taxon>Pseudomonadati</taxon>
        <taxon>Pseudomonadota</taxon>
        <taxon>Alphaproteobacteria</taxon>
        <taxon>Hyphomicrobiales</taxon>
        <taxon>Rhodoblastaceae</taxon>
        <taxon>Rhodoblastus</taxon>
    </lineage>
</organism>
<protein>
    <submittedName>
        <fullName evidence="2">Double-strand break repair protein AddB</fullName>
    </submittedName>
</protein>
<dbReference type="AlphaFoldDB" id="A0A2S6MUS8"/>
<sequence length="1030" mass="113649">MRPRVFNIAPGCAFLETFVAALYQGQVIPGFSQSSDPLELAKIRIYVPTRRAAHALAAEFKRQSRRSAILSPAILPLGALDDDGSDLVIDHAQLPRAVGDIERRMILGELILNWSARLKQAIVSIDDDGTVHHAPETLLVGTQPVDAWRLSGELAELIDDMIIENVAWKTLDTLNGDFDTYWRLTLHFLDIAIEAWPRIQQERGFVDPAARQRALIACAVEMVAQMDQPVIALGSTGSNVVTAQLLAAVAHAKRGAVILPGLDTHLDAASYATLWTATTNTPTHPQAFLARLIKTLGIERQDVVSLGTPSAKLAMREKFVSESFRPAETTGQWLNWRSLHDAATLRPALEDVALVEAANEREEALAIALCLREALEDETRIAALVTSDRSLARRVRAELLRWNIEIDDSGGVSLGLTSAGVLARLILKALAGGATDWAALLAHPLATFGMESQAQTLSRLFELGVLRARPRSTICWREAVVAARDAAQQRDAHPRQKALTEADWLGLEDYASKLDAAVAPLRAVTGRRALSCWLEAHRAAIGLASLGDATMSAEGDDGEALSLFFDELAQTASARYIFDLEAYAAFFDALVAERVLRRPESGHPRLQILGLLEARLYGATRFVLAGLDETVWPPEAAKDSLLNRPMRDALGLSSIDRRIGQTAHDFCQALGAREVILTRARKRGGAPTIASRFLQRMEALAGADLFKDLRSRGDIWLDIARGLDQSEAPPPLKRPDPKPPLELRPRALSVTRIETLRRDPYAIYARHILRLERLPSLDEAAGAREIGVEMHAVLERFCLDHPSGPLPPNARAIILDMVRRQLGDFADDPEFRTFRWPRLQKGIDVYLAYEADRRPHLQRLFVEKSGALTIPLLDGSEFRLTCKADRIEILSNGEIAVCDYKTGEIPTLPQIQAGFSPQLTLEAAMVERAAFRAIPAGPVTAAFYIPLGGAKSAPFEIKPNPRSKDKLSFQDLTREHFRELENLLNDFRDPERGYPARPFPQFASRFNEYDHLARTREWSIVGAGDAAEDA</sequence>
<proteinExistence type="predicted"/>
<dbReference type="InterPro" id="IPR038726">
    <property type="entry name" value="PDDEXK_AddAB-type"/>
</dbReference>